<sequence length="449" mass="52039">MFYVNEKDFVIQKVPGGKIKKNKQQGFVISYLKEDGKLAFIDNTRKREPQSAQKEGTCWYYAAAHQRYGKFYMGTERSKEIIISNYRKKCTEMTRIHAFENWFLTQFEDYISQHLLFDLTEKEVAQMMLQQGGIKEEGAYYLTTAFIHYPQECTFRTFIEAEQAKTIIKEVKMTSGQLQYDIESELATLLAQDKITKEVLDLDSLANYYDFLMIHHIWKLQGYTQAHWHPNMGIQSLIDELRHYSCLVEIDVNNVLIGTGKPRYCWFSINDPGYQIYEVAKNDSEEDEEESDTHIIRLIGADLKHVYFIDPNDASMPHEPRTIHQIPYPFFCDILLNGRGTPVYQCSDKAALPFLIHHIQLEKTPSYSPTSIRKRKNSEPGLMSKTPYNSAVTEPPQTAEVRTSTVVFANQSDSAYSPTIFHSFKLNKTPSKEYLEDESPTKAFDMTSK</sequence>
<evidence type="ECO:0000313" key="2">
    <source>
        <dbReference type="EMBL" id="CEG58725.1"/>
    </source>
</evidence>
<evidence type="ECO:0000313" key="3">
    <source>
        <dbReference type="Proteomes" id="UP000032430"/>
    </source>
</evidence>
<keyword evidence="3" id="KW-1185">Reference proteome</keyword>
<feature type="region of interest" description="Disordered" evidence="1">
    <location>
        <begin position="367"/>
        <end position="397"/>
    </location>
</feature>
<feature type="compositionally biased region" description="Polar residues" evidence="1">
    <location>
        <begin position="386"/>
        <end position="397"/>
    </location>
</feature>
<reference evidence="3" key="1">
    <citation type="submission" date="2014-09" db="EMBL/GenBank/DDBJ databases">
        <authorList>
            <person name="Gomez-Valero L."/>
        </authorList>
    </citation>
    <scope>NUCLEOTIDE SEQUENCE [LARGE SCALE GENOMIC DNA]</scope>
    <source>
        <strain evidence="3">ATCC700992</strain>
    </source>
</reference>
<dbReference type="HOGENOM" id="CLU_609422_0_0_6"/>
<dbReference type="Proteomes" id="UP000032430">
    <property type="component" value="Chromosome I"/>
</dbReference>
<gene>
    <name evidence="2" type="ORF">LFA_3392</name>
</gene>
<name>A0A098G9Q1_9GAMM</name>
<organism evidence="2 3">
    <name type="scientific">Legionella fallonii LLAP-10</name>
    <dbReference type="NCBI Taxonomy" id="1212491"/>
    <lineage>
        <taxon>Bacteria</taxon>
        <taxon>Pseudomonadati</taxon>
        <taxon>Pseudomonadota</taxon>
        <taxon>Gammaproteobacteria</taxon>
        <taxon>Legionellales</taxon>
        <taxon>Legionellaceae</taxon>
        <taxon>Legionella</taxon>
    </lineage>
</organism>
<dbReference type="RefSeq" id="WP_045096982.1">
    <property type="nucleotide sequence ID" value="NZ_LN614827.1"/>
</dbReference>
<dbReference type="AlphaFoldDB" id="A0A098G9Q1"/>
<protein>
    <submittedName>
        <fullName evidence="2">Uncharacterized protein</fullName>
    </submittedName>
</protein>
<dbReference type="KEGG" id="lfa:LFA_3392"/>
<dbReference type="STRING" id="1212491.LFA_3392"/>
<proteinExistence type="predicted"/>
<accession>A0A098G9Q1</accession>
<dbReference type="OrthoDB" id="5636430at2"/>
<evidence type="ECO:0000256" key="1">
    <source>
        <dbReference type="SAM" id="MobiDB-lite"/>
    </source>
</evidence>
<dbReference type="EMBL" id="LN614827">
    <property type="protein sequence ID" value="CEG58725.1"/>
    <property type="molecule type" value="Genomic_DNA"/>
</dbReference>